<feature type="compositionally biased region" description="Acidic residues" evidence="1">
    <location>
        <begin position="270"/>
        <end position="285"/>
    </location>
</feature>
<dbReference type="Gene3D" id="3.30.40.10">
    <property type="entry name" value="Zinc/RING finger domain, C3HC4 (zinc finger)"/>
    <property type="match status" value="1"/>
</dbReference>
<dbReference type="PANTHER" id="PTHR10315:SF117">
    <property type="entry name" value="RING-TYPE E3 UBIQUITIN TRANSFERASE"/>
    <property type="match status" value="1"/>
</dbReference>
<accession>A0A6J0C5U2</accession>
<dbReference type="GO" id="GO:0061630">
    <property type="term" value="F:ubiquitin protein ligase activity"/>
    <property type="evidence" value="ECO:0007669"/>
    <property type="project" value="TreeGrafter"/>
</dbReference>
<dbReference type="Proteomes" id="UP000829291">
    <property type="component" value="Chromosome 2"/>
</dbReference>
<evidence type="ECO:0000256" key="1">
    <source>
        <dbReference type="SAM" id="MobiDB-lite"/>
    </source>
</evidence>
<dbReference type="InParanoid" id="A0A6J0C5U2"/>
<reference evidence="3" key="1">
    <citation type="submission" date="2025-08" db="UniProtKB">
        <authorList>
            <consortium name="RefSeq"/>
        </authorList>
    </citation>
    <scope>IDENTIFICATION</scope>
    <source>
        <tissue evidence="3">Thorax and Abdomen</tissue>
    </source>
</reference>
<dbReference type="GeneID" id="107225827"/>
<dbReference type="OrthoDB" id="7677360at2759"/>
<dbReference type="InterPro" id="IPR052088">
    <property type="entry name" value="E3_ubiquitin-ligase_SINA"/>
</dbReference>
<organism evidence="3">
    <name type="scientific">Neodiprion lecontei</name>
    <name type="common">Redheaded pine sawfly</name>
    <dbReference type="NCBI Taxonomy" id="441921"/>
    <lineage>
        <taxon>Eukaryota</taxon>
        <taxon>Metazoa</taxon>
        <taxon>Ecdysozoa</taxon>
        <taxon>Arthropoda</taxon>
        <taxon>Hexapoda</taxon>
        <taxon>Insecta</taxon>
        <taxon>Pterygota</taxon>
        <taxon>Neoptera</taxon>
        <taxon>Endopterygota</taxon>
        <taxon>Hymenoptera</taxon>
        <taxon>Tenthredinoidea</taxon>
        <taxon>Diprionidae</taxon>
        <taxon>Diprioninae</taxon>
        <taxon>Neodiprion</taxon>
    </lineage>
</organism>
<gene>
    <name evidence="3" type="primary">LOC107225827</name>
</gene>
<dbReference type="RefSeq" id="XP_015521902.1">
    <property type="nucleotide sequence ID" value="XM_015666416.2"/>
</dbReference>
<evidence type="ECO:0000313" key="3">
    <source>
        <dbReference type="RefSeq" id="XP_015521902.1"/>
    </source>
</evidence>
<dbReference type="KEGG" id="nlo:107225827"/>
<protein>
    <submittedName>
        <fullName evidence="3">Uncharacterized protein LOC107225827</fullName>
    </submittedName>
</protein>
<sequence>MERKNPEMDPVRYPDLQEMFQNAGVCPICFMEMGQMPTYQCENGHTMCHRCKPYYYACSMCNAPLNFFPAPETDPAQTPPPIHFMPHMMPRDFVSTEPSAPYEDFLHHERGSWGPPSPEPEQHLGYCKYSNFGCWIRVPEYLRELHETRCHFRPFLEEEQLPTDLHPGDDLEPCAHAVVGCNVMMPPWRKPVHEPLCIFKESFEAFNAGESGLEPEPEAEGDEDPDELVECKLKIYGCRVRMQRRRKEIHEGKCNYNKYYNEEDFREREVEPEEIPEEEPEEDPDELIECKLKIYGCRVRMPRHRKESHEAKCNYNKYYREEDF</sequence>
<dbReference type="PANTHER" id="PTHR10315">
    <property type="entry name" value="E3 UBIQUITIN PROTEIN LIGASE SIAH"/>
    <property type="match status" value="1"/>
</dbReference>
<proteinExistence type="predicted"/>
<feature type="region of interest" description="Disordered" evidence="1">
    <location>
        <begin position="265"/>
        <end position="285"/>
    </location>
</feature>
<evidence type="ECO:0000313" key="2">
    <source>
        <dbReference type="Proteomes" id="UP000829291"/>
    </source>
</evidence>
<dbReference type="AlphaFoldDB" id="A0A6J0C5U2"/>
<keyword evidence="2" id="KW-1185">Reference proteome</keyword>
<dbReference type="InterPro" id="IPR013083">
    <property type="entry name" value="Znf_RING/FYVE/PHD"/>
</dbReference>
<dbReference type="GO" id="GO:0005737">
    <property type="term" value="C:cytoplasm"/>
    <property type="evidence" value="ECO:0007669"/>
    <property type="project" value="TreeGrafter"/>
</dbReference>
<name>A0A6J0C5U2_NEOLC</name>